<proteinExistence type="predicted"/>
<evidence type="ECO:0000313" key="1">
    <source>
        <dbReference type="EMBL" id="QSX34485.1"/>
    </source>
</evidence>
<dbReference type="EMBL" id="CP071503">
    <property type="protein sequence ID" value="QSX34485.1"/>
    <property type="molecule type" value="Genomic_DNA"/>
</dbReference>
<dbReference type="NCBIfam" id="TIGR01549">
    <property type="entry name" value="HAD-SF-IA-v1"/>
    <property type="match status" value="1"/>
</dbReference>
<dbReference type="Proteomes" id="UP000662770">
    <property type="component" value="Chromosome"/>
</dbReference>
<dbReference type="RefSeq" id="WP_207355686.1">
    <property type="nucleotide sequence ID" value="NZ_CP071503.1"/>
</dbReference>
<dbReference type="InterPro" id="IPR036412">
    <property type="entry name" value="HAD-like_sf"/>
</dbReference>
<sequence>MSNIYLFDWGDTLMVDFVEQQGKMCDWPTVALVDGALDVLKQLAEHHPIYVATNAADSVEADIQLAFERVGLAPYIAGYFCKANLGIGKGTPAFFHKILNTLNVEPEAVIMVGDSFDNDIAPALQAGINAIWFNPKQLHLDTATPVHQISHLSQLCR</sequence>
<dbReference type="PANTHER" id="PTHR47478:SF1">
    <property type="entry name" value="PYRIMIDINE 5'-NUCLEOTIDASE YJJG"/>
    <property type="match status" value="1"/>
</dbReference>
<dbReference type="GO" id="GO:0016787">
    <property type="term" value="F:hydrolase activity"/>
    <property type="evidence" value="ECO:0007669"/>
    <property type="project" value="UniProtKB-KW"/>
</dbReference>
<dbReference type="Gene3D" id="3.40.50.1000">
    <property type="entry name" value="HAD superfamily/HAD-like"/>
    <property type="match status" value="1"/>
</dbReference>
<keyword evidence="1" id="KW-0378">Hydrolase</keyword>
<dbReference type="InterPro" id="IPR006439">
    <property type="entry name" value="HAD-SF_hydro_IA"/>
</dbReference>
<evidence type="ECO:0000313" key="2">
    <source>
        <dbReference type="Proteomes" id="UP000662770"/>
    </source>
</evidence>
<reference evidence="1 2" key="1">
    <citation type="submission" date="2021-03" db="EMBL/GenBank/DDBJ databases">
        <title>Novel species identification of genus Shewanella.</title>
        <authorList>
            <person name="Liu G."/>
            <person name="Zhang Q."/>
        </authorList>
    </citation>
    <scope>NUCLEOTIDE SEQUENCE [LARGE SCALE GENOMIC DNA]</scope>
    <source>
        <strain evidence="1 2">FJAT-51800</strain>
    </source>
</reference>
<dbReference type="Pfam" id="PF00702">
    <property type="entry name" value="Hydrolase"/>
    <property type="match status" value="1"/>
</dbReference>
<name>A0ABX7QU90_9GAMM</name>
<organism evidence="1 2">
    <name type="scientific">Shewanella avicenniae</name>
    <dbReference type="NCBI Taxonomy" id="2814294"/>
    <lineage>
        <taxon>Bacteria</taxon>
        <taxon>Pseudomonadati</taxon>
        <taxon>Pseudomonadota</taxon>
        <taxon>Gammaproteobacteria</taxon>
        <taxon>Alteromonadales</taxon>
        <taxon>Shewanellaceae</taxon>
        <taxon>Shewanella</taxon>
    </lineage>
</organism>
<gene>
    <name evidence="1" type="ORF">JYB87_04335</name>
</gene>
<dbReference type="InterPro" id="IPR023214">
    <property type="entry name" value="HAD_sf"/>
</dbReference>
<dbReference type="PANTHER" id="PTHR47478">
    <property type="match status" value="1"/>
</dbReference>
<accession>A0ABX7QU90</accession>
<protein>
    <submittedName>
        <fullName evidence="1">HAD family hydrolase</fullName>
    </submittedName>
</protein>
<dbReference type="InterPro" id="IPR052550">
    <property type="entry name" value="Pyrimidine_5'-ntase_YjjG"/>
</dbReference>
<keyword evidence="2" id="KW-1185">Reference proteome</keyword>
<dbReference type="SUPFAM" id="SSF56784">
    <property type="entry name" value="HAD-like"/>
    <property type="match status" value="1"/>
</dbReference>